<evidence type="ECO:0008006" key="3">
    <source>
        <dbReference type="Google" id="ProtNLM"/>
    </source>
</evidence>
<accession>A0AA40LL63</accession>
<gene>
    <name evidence="1" type="ORF">QTO34_003080</name>
</gene>
<dbReference type="Proteomes" id="UP001177744">
    <property type="component" value="Unassembled WGS sequence"/>
</dbReference>
<protein>
    <recommendedName>
        <fullName evidence="3">DUF4371 domain-containing protein</fullName>
    </recommendedName>
</protein>
<keyword evidence="2" id="KW-1185">Reference proteome</keyword>
<dbReference type="InterPro" id="IPR052958">
    <property type="entry name" value="IFN-induced_PKR_regulator"/>
</dbReference>
<dbReference type="PANTHER" id="PTHR46289">
    <property type="entry name" value="52 KDA REPRESSOR OF THE INHIBITOR OF THE PROTEIN KINASE-LIKE PROTEIN-RELATED"/>
    <property type="match status" value="1"/>
</dbReference>
<proteinExistence type="predicted"/>
<dbReference type="EMBL" id="JAULJE010000012">
    <property type="protein sequence ID" value="KAK1337035.1"/>
    <property type="molecule type" value="Genomic_DNA"/>
</dbReference>
<name>A0AA40LL63_CNENI</name>
<organism evidence="1 2">
    <name type="scientific">Cnephaeus nilssonii</name>
    <name type="common">Northern bat</name>
    <name type="synonym">Eptesicus nilssonii</name>
    <dbReference type="NCBI Taxonomy" id="3371016"/>
    <lineage>
        <taxon>Eukaryota</taxon>
        <taxon>Metazoa</taxon>
        <taxon>Chordata</taxon>
        <taxon>Craniata</taxon>
        <taxon>Vertebrata</taxon>
        <taxon>Euteleostomi</taxon>
        <taxon>Mammalia</taxon>
        <taxon>Eutheria</taxon>
        <taxon>Laurasiatheria</taxon>
        <taxon>Chiroptera</taxon>
        <taxon>Yangochiroptera</taxon>
        <taxon>Vespertilionidae</taxon>
        <taxon>Cnephaeus</taxon>
    </lineage>
</organism>
<comment type="caution">
    <text evidence="1">The sequence shown here is derived from an EMBL/GenBank/DDBJ whole genome shotgun (WGS) entry which is preliminary data.</text>
</comment>
<dbReference type="PANTHER" id="PTHR46289:SF16">
    <property type="entry name" value="52 KDA REPRESSOR OF THE INHIBITOR OF THE PROTEIN KINASE"/>
    <property type="match status" value="1"/>
</dbReference>
<evidence type="ECO:0000313" key="1">
    <source>
        <dbReference type="EMBL" id="KAK1337035.1"/>
    </source>
</evidence>
<reference evidence="1" key="1">
    <citation type="submission" date="2023-06" db="EMBL/GenBank/DDBJ databases">
        <title>Reference genome for the Northern bat (Eptesicus nilssonii), a most northern bat species.</title>
        <authorList>
            <person name="Laine V.N."/>
            <person name="Pulliainen A.T."/>
            <person name="Lilley T.M."/>
        </authorList>
    </citation>
    <scope>NUCLEOTIDE SEQUENCE</scope>
    <source>
        <strain evidence="1">BLF_Eptnil</strain>
        <tissue evidence="1">Kidney</tissue>
    </source>
</reference>
<dbReference type="AlphaFoldDB" id="A0AA40LL63"/>
<evidence type="ECO:0000313" key="2">
    <source>
        <dbReference type="Proteomes" id="UP001177744"/>
    </source>
</evidence>
<sequence length="232" mass="26609">MDMKMMKSQEVSLLLMTFRRALLECRMHSGEEVLRKHFASTASTLFCSKAQQKQTLEICEGCIRAGTLREVRDSHFFSIITDDVVDIAGEEHLPVSVRFVDKAHNLREEFMGFLPYEADAEILAMKCHTTIPEKWGLNMEYCRGQVYIVSHGFSSKMKVVASRLLETYPSSSCPHTLLFLCLKYVVGKIGTIEEVCSFFHQSPQLLLELDRVISVFFQNNEDRGKELKEICH</sequence>